<organism evidence="6 7">
    <name type="scientific">Flexivirga endophytica</name>
    <dbReference type="NCBI Taxonomy" id="1849103"/>
    <lineage>
        <taxon>Bacteria</taxon>
        <taxon>Bacillati</taxon>
        <taxon>Actinomycetota</taxon>
        <taxon>Actinomycetes</taxon>
        <taxon>Micrococcales</taxon>
        <taxon>Dermacoccaceae</taxon>
        <taxon>Flexivirga</taxon>
    </lineage>
</organism>
<dbReference type="PRINTS" id="PR00455">
    <property type="entry name" value="HTHTETR"/>
</dbReference>
<name>A0A916WZZ5_9MICO</name>
<dbReference type="Gene3D" id="1.10.357.10">
    <property type="entry name" value="Tetracycline Repressor, domain 2"/>
    <property type="match status" value="1"/>
</dbReference>
<dbReference type="SUPFAM" id="SSF46689">
    <property type="entry name" value="Homeodomain-like"/>
    <property type="match status" value="1"/>
</dbReference>
<dbReference type="Proteomes" id="UP000636793">
    <property type="component" value="Unassembled WGS sequence"/>
</dbReference>
<feature type="DNA-binding region" description="H-T-H motif" evidence="4">
    <location>
        <begin position="22"/>
        <end position="41"/>
    </location>
</feature>
<accession>A0A916WZZ5</accession>
<keyword evidence="3" id="KW-0804">Transcription</keyword>
<proteinExistence type="predicted"/>
<dbReference type="GO" id="GO:0003677">
    <property type="term" value="F:DNA binding"/>
    <property type="evidence" value="ECO:0007669"/>
    <property type="project" value="UniProtKB-UniRule"/>
</dbReference>
<evidence type="ECO:0000256" key="1">
    <source>
        <dbReference type="ARBA" id="ARBA00023015"/>
    </source>
</evidence>
<sequence>MRDRLLDAADEVLFMDGSVSTPVDVILRRAGASPPSLYSHFGNKEGLITAALQRRLRVWTAVWDDEISRATTDAGRLLALWPALRVYQRDHLTERWCAFSGAAAAIPQPSAQLTTVLTEETQLLRDRLLEHSRLLAGRRAKSLASALFIAYTGTMATMLREQYQVAIDEGEASAKALVSHYTTERC</sequence>
<keyword evidence="2 4" id="KW-0238">DNA-binding</keyword>
<gene>
    <name evidence="6" type="ORF">GCM10011492_37500</name>
</gene>
<comment type="caution">
    <text evidence="6">The sequence shown here is derived from an EMBL/GenBank/DDBJ whole genome shotgun (WGS) entry which is preliminary data.</text>
</comment>
<dbReference type="EMBL" id="BMHI01000006">
    <property type="protein sequence ID" value="GGB43062.1"/>
    <property type="molecule type" value="Genomic_DNA"/>
</dbReference>
<reference evidence="6" key="1">
    <citation type="journal article" date="2014" name="Int. J. Syst. Evol. Microbiol.">
        <title>Complete genome sequence of Corynebacterium casei LMG S-19264T (=DSM 44701T), isolated from a smear-ripened cheese.</title>
        <authorList>
            <consortium name="US DOE Joint Genome Institute (JGI-PGF)"/>
            <person name="Walter F."/>
            <person name="Albersmeier A."/>
            <person name="Kalinowski J."/>
            <person name="Ruckert C."/>
        </authorList>
    </citation>
    <scope>NUCLEOTIDE SEQUENCE</scope>
    <source>
        <strain evidence="6">CGMCC 1.15085</strain>
    </source>
</reference>
<evidence type="ECO:0000313" key="7">
    <source>
        <dbReference type="Proteomes" id="UP000636793"/>
    </source>
</evidence>
<keyword evidence="7" id="KW-1185">Reference proteome</keyword>
<evidence type="ECO:0000256" key="3">
    <source>
        <dbReference type="ARBA" id="ARBA00023163"/>
    </source>
</evidence>
<evidence type="ECO:0000259" key="5">
    <source>
        <dbReference type="PROSITE" id="PS50977"/>
    </source>
</evidence>
<reference evidence="6" key="2">
    <citation type="submission" date="2020-09" db="EMBL/GenBank/DDBJ databases">
        <authorList>
            <person name="Sun Q."/>
            <person name="Zhou Y."/>
        </authorList>
    </citation>
    <scope>NUCLEOTIDE SEQUENCE</scope>
    <source>
        <strain evidence="6">CGMCC 1.15085</strain>
    </source>
</reference>
<dbReference type="AlphaFoldDB" id="A0A916WZZ5"/>
<dbReference type="PANTHER" id="PTHR47506:SF6">
    <property type="entry name" value="HTH-TYPE TRANSCRIPTIONAL REPRESSOR NEMR"/>
    <property type="match status" value="1"/>
</dbReference>
<dbReference type="PANTHER" id="PTHR47506">
    <property type="entry name" value="TRANSCRIPTIONAL REGULATORY PROTEIN"/>
    <property type="match status" value="1"/>
</dbReference>
<dbReference type="InterPro" id="IPR001647">
    <property type="entry name" value="HTH_TetR"/>
</dbReference>
<evidence type="ECO:0000313" key="6">
    <source>
        <dbReference type="EMBL" id="GGB43062.1"/>
    </source>
</evidence>
<evidence type="ECO:0000256" key="4">
    <source>
        <dbReference type="PROSITE-ProRule" id="PRU00335"/>
    </source>
</evidence>
<protein>
    <recommendedName>
        <fullName evidence="5">HTH tetR-type domain-containing protein</fullName>
    </recommendedName>
</protein>
<evidence type="ECO:0000256" key="2">
    <source>
        <dbReference type="ARBA" id="ARBA00023125"/>
    </source>
</evidence>
<keyword evidence="1" id="KW-0805">Transcription regulation</keyword>
<dbReference type="InterPro" id="IPR009057">
    <property type="entry name" value="Homeodomain-like_sf"/>
</dbReference>
<dbReference type="Pfam" id="PF00440">
    <property type="entry name" value="TetR_N"/>
    <property type="match status" value="1"/>
</dbReference>
<feature type="domain" description="HTH tetR-type" evidence="5">
    <location>
        <begin position="1"/>
        <end position="59"/>
    </location>
</feature>
<dbReference type="PROSITE" id="PS50977">
    <property type="entry name" value="HTH_TETR_2"/>
    <property type="match status" value="1"/>
</dbReference>